<evidence type="ECO:0000259" key="1">
    <source>
        <dbReference type="Pfam" id="PF07238"/>
    </source>
</evidence>
<keyword evidence="3" id="KW-1185">Reference proteome</keyword>
<dbReference type="Gene3D" id="2.40.10.220">
    <property type="entry name" value="predicted glycosyltransferase like domains"/>
    <property type="match status" value="1"/>
</dbReference>
<dbReference type="OrthoDB" id="7997023at2"/>
<dbReference type="GO" id="GO:0035438">
    <property type="term" value="F:cyclic-di-GMP binding"/>
    <property type="evidence" value="ECO:0007669"/>
    <property type="project" value="InterPro"/>
</dbReference>
<dbReference type="Proteomes" id="UP000436483">
    <property type="component" value="Unassembled WGS sequence"/>
</dbReference>
<evidence type="ECO:0000313" key="2">
    <source>
        <dbReference type="EMBL" id="MXQ14410.1"/>
    </source>
</evidence>
<accession>A0A7X3MWT5</accession>
<dbReference type="EMBL" id="WURB01000033">
    <property type="protein sequence ID" value="MXQ14410.1"/>
    <property type="molecule type" value="Genomic_DNA"/>
</dbReference>
<proteinExistence type="predicted"/>
<gene>
    <name evidence="2" type="ORF">GR328_23755</name>
</gene>
<dbReference type="SUPFAM" id="SSF141371">
    <property type="entry name" value="PilZ domain-like"/>
    <property type="match status" value="1"/>
</dbReference>
<organism evidence="2 3">
    <name type="scientific">Microvirga makkahensis</name>
    <dbReference type="NCBI Taxonomy" id="1128670"/>
    <lineage>
        <taxon>Bacteria</taxon>
        <taxon>Pseudomonadati</taxon>
        <taxon>Pseudomonadota</taxon>
        <taxon>Alphaproteobacteria</taxon>
        <taxon>Hyphomicrobiales</taxon>
        <taxon>Methylobacteriaceae</taxon>
        <taxon>Microvirga</taxon>
    </lineage>
</organism>
<evidence type="ECO:0000313" key="3">
    <source>
        <dbReference type="Proteomes" id="UP000436483"/>
    </source>
</evidence>
<dbReference type="InterPro" id="IPR009875">
    <property type="entry name" value="PilZ_domain"/>
</dbReference>
<reference evidence="2 3" key="1">
    <citation type="submission" date="2019-12" db="EMBL/GenBank/DDBJ databases">
        <authorList>
            <person name="Yuan C.-G."/>
        </authorList>
    </citation>
    <scope>NUCLEOTIDE SEQUENCE [LARGE SCALE GENOMIC DNA]</scope>
    <source>
        <strain evidence="2 3">KCTC 23863</strain>
    </source>
</reference>
<name>A0A7X3MWT5_9HYPH</name>
<dbReference type="AlphaFoldDB" id="A0A7X3MWT5"/>
<sequence length="137" mass="15599">MGSCSQIANRRQARRFRAQHLAKIVLGPDSMISCHVEDISAGGAKIALDQHLHLPEDFELFIAAHDLQVHRARLCWRNHNSLGVSFIRSSDQPGQWRSLPHPAAQLRTTFQDEFDKVRVVIEREEKDVRVRTLRGAA</sequence>
<comment type="caution">
    <text evidence="2">The sequence shown here is derived from an EMBL/GenBank/DDBJ whole genome shotgun (WGS) entry which is preliminary data.</text>
</comment>
<feature type="domain" description="PilZ" evidence="1">
    <location>
        <begin position="9"/>
        <end position="91"/>
    </location>
</feature>
<dbReference type="Pfam" id="PF07238">
    <property type="entry name" value="PilZ"/>
    <property type="match status" value="1"/>
</dbReference>
<reference evidence="2 3" key="2">
    <citation type="submission" date="2020-01" db="EMBL/GenBank/DDBJ databases">
        <title>Microvirga sp. nov., an arsenate reduction bacterium isolated from Tibet hotspring sediments.</title>
        <authorList>
            <person name="Xian W.-D."/>
            <person name="Li W.-J."/>
        </authorList>
    </citation>
    <scope>NUCLEOTIDE SEQUENCE [LARGE SCALE GENOMIC DNA]</scope>
    <source>
        <strain evidence="2 3">KCTC 23863</strain>
    </source>
</reference>
<dbReference type="RefSeq" id="WP_160888138.1">
    <property type="nucleotide sequence ID" value="NZ_WURB01000033.1"/>
</dbReference>
<protein>
    <recommendedName>
        <fullName evidence="1">PilZ domain-containing protein</fullName>
    </recommendedName>
</protein>